<dbReference type="Pfam" id="PF01410">
    <property type="entry name" value="COLFI"/>
    <property type="match status" value="1"/>
</dbReference>
<dbReference type="InterPro" id="IPR000885">
    <property type="entry name" value="Fib_collagen_C"/>
</dbReference>
<reference evidence="6 7" key="1">
    <citation type="journal article" date="2018" name="Mol. Genet. Genomics">
        <title>The red deer Cervus elaphus genome CerEla1.0: sequencing, annotating, genes, and chromosomes.</title>
        <authorList>
            <person name="Bana N.A."/>
            <person name="Nyiri A."/>
            <person name="Nagy J."/>
            <person name="Frank K."/>
            <person name="Nagy T."/>
            <person name="Steger V."/>
            <person name="Schiller M."/>
            <person name="Lakatos P."/>
            <person name="Sugar L."/>
            <person name="Horn P."/>
            <person name="Barta E."/>
            <person name="Orosz L."/>
        </authorList>
    </citation>
    <scope>NUCLEOTIDE SEQUENCE [LARGE SCALE GENOMIC DNA]</scope>
    <source>
        <strain evidence="6">Hungarian</strain>
    </source>
</reference>
<keyword evidence="3" id="KW-0176">Collagen</keyword>
<keyword evidence="2" id="KW-0964">Secreted</keyword>
<dbReference type="Gene3D" id="2.60.120.1000">
    <property type="match status" value="1"/>
</dbReference>
<dbReference type="GO" id="GO:0005581">
    <property type="term" value="C:collagen trimer"/>
    <property type="evidence" value="ECO:0007669"/>
    <property type="project" value="UniProtKB-KW"/>
</dbReference>
<evidence type="ECO:0000256" key="2">
    <source>
        <dbReference type="ARBA" id="ARBA00022525"/>
    </source>
</evidence>
<protein>
    <recommendedName>
        <fullName evidence="5">Fibrillar collagen NC1 domain-containing protein</fullName>
    </recommendedName>
</protein>
<organism evidence="6 7">
    <name type="scientific">Cervus elaphus hippelaphus</name>
    <name type="common">European red deer</name>
    <dbReference type="NCBI Taxonomy" id="46360"/>
    <lineage>
        <taxon>Eukaryota</taxon>
        <taxon>Metazoa</taxon>
        <taxon>Chordata</taxon>
        <taxon>Craniata</taxon>
        <taxon>Vertebrata</taxon>
        <taxon>Euteleostomi</taxon>
        <taxon>Mammalia</taxon>
        <taxon>Eutheria</taxon>
        <taxon>Laurasiatheria</taxon>
        <taxon>Artiodactyla</taxon>
        <taxon>Ruminantia</taxon>
        <taxon>Pecora</taxon>
        <taxon>Cervidae</taxon>
        <taxon>Cervinae</taxon>
        <taxon>Cervus</taxon>
    </lineage>
</organism>
<feature type="region of interest" description="Disordered" evidence="4">
    <location>
        <begin position="1"/>
        <end position="74"/>
    </location>
</feature>
<dbReference type="PROSITE" id="PS51461">
    <property type="entry name" value="NC1_FIB"/>
    <property type="match status" value="1"/>
</dbReference>
<evidence type="ECO:0000256" key="3">
    <source>
        <dbReference type="ARBA" id="ARBA00023119"/>
    </source>
</evidence>
<dbReference type="GO" id="GO:0005201">
    <property type="term" value="F:extracellular matrix structural constituent"/>
    <property type="evidence" value="ECO:0007669"/>
    <property type="project" value="InterPro"/>
</dbReference>
<evidence type="ECO:0000256" key="1">
    <source>
        <dbReference type="ARBA" id="ARBA00004613"/>
    </source>
</evidence>
<comment type="subcellular location">
    <subcellularLocation>
        <location evidence="1">Secreted</location>
    </subcellularLocation>
</comment>
<dbReference type="EMBL" id="MKHE01000033">
    <property type="protein sequence ID" value="OWJ99941.1"/>
    <property type="molecule type" value="Genomic_DNA"/>
</dbReference>
<evidence type="ECO:0000313" key="6">
    <source>
        <dbReference type="EMBL" id="OWJ99941.1"/>
    </source>
</evidence>
<dbReference type="OrthoDB" id="8939548at2759"/>
<gene>
    <name evidence="6" type="ORF">Celaphus_00015633</name>
</gene>
<comment type="caution">
    <text evidence="6">The sequence shown here is derived from an EMBL/GenBank/DDBJ whole genome shotgun (WGS) entry which is preliminary data.</text>
</comment>
<sequence>MGHYDESMPDPLPEFTEDQAAPDDKNKTDPGVHATLKSLSSQIETMRSPDGSRKHPARTCDDLKLCHSAKQSGE</sequence>
<keyword evidence="7" id="KW-1185">Reference proteome</keyword>
<feature type="domain" description="Fibrillar collagen NC1" evidence="5">
    <location>
        <begin position="30"/>
        <end position="74"/>
    </location>
</feature>
<evidence type="ECO:0000256" key="4">
    <source>
        <dbReference type="SAM" id="MobiDB-lite"/>
    </source>
</evidence>
<dbReference type="Proteomes" id="UP000242450">
    <property type="component" value="Chromosome 33"/>
</dbReference>
<name>A0A212C220_CEREH</name>
<dbReference type="AlphaFoldDB" id="A0A212C220"/>
<evidence type="ECO:0000259" key="5">
    <source>
        <dbReference type="PROSITE" id="PS51461"/>
    </source>
</evidence>
<feature type="compositionally biased region" description="Basic and acidic residues" evidence="4">
    <location>
        <begin position="50"/>
        <end position="65"/>
    </location>
</feature>
<proteinExistence type="predicted"/>
<accession>A0A212C220</accession>
<evidence type="ECO:0000313" key="7">
    <source>
        <dbReference type="Proteomes" id="UP000242450"/>
    </source>
</evidence>
<dbReference type="GO" id="GO:0005576">
    <property type="term" value="C:extracellular region"/>
    <property type="evidence" value="ECO:0007669"/>
    <property type="project" value="UniProtKB-SubCell"/>
</dbReference>